<dbReference type="Proteomes" id="UP001175271">
    <property type="component" value="Unassembled WGS sequence"/>
</dbReference>
<dbReference type="InterPro" id="IPR000432">
    <property type="entry name" value="DNA_mismatch_repair_MutS_C"/>
</dbReference>
<feature type="domain" description="DNA mismatch repair proteins mutS family" evidence="5">
    <location>
        <begin position="32"/>
        <end position="66"/>
    </location>
</feature>
<dbReference type="SUPFAM" id="SSF52540">
    <property type="entry name" value="P-loop containing nucleoside triphosphate hydrolases"/>
    <property type="match status" value="1"/>
</dbReference>
<evidence type="ECO:0000256" key="1">
    <source>
        <dbReference type="ARBA" id="ARBA00006271"/>
    </source>
</evidence>
<proteinExistence type="inferred from homology"/>
<protein>
    <recommendedName>
        <fullName evidence="5">DNA mismatch repair proteins mutS family domain-containing protein</fullName>
    </recommendedName>
</protein>
<dbReference type="GO" id="GO:0005524">
    <property type="term" value="F:ATP binding"/>
    <property type="evidence" value="ECO:0007669"/>
    <property type="project" value="UniProtKB-KW"/>
</dbReference>
<accession>A0AA39HEF7</accession>
<keyword evidence="7" id="KW-1185">Reference proteome</keyword>
<dbReference type="Pfam" id="PF00488">
    <property type="entry name" value="MutS_V"/>
    <property type="match status" value="1"/>
</dbReference>
<dbReference type="AlphaFoldDB" id="A0AA39HEF7"/>
<evidence type="ECO:0000313" key="6">
    <source>
        <dbReference type="EMBL" id="KAK0404331.1"/>
    </source>
</evidence>
<dbReference type="InterPro" id="IPR027417">
    <property type="entry name" value="P-loop_NTPase"/>
</dbReference>
<evidence type="ECO:0000256" key="4">
    <source>
        <dbReference type="ARBA" id="ARBA00023125"/>
    </source>
</evidence>
<dbReference type="GO" id="GO:0005634">
    <property type="term" value="C:nucleus"/>
    <property type="evidence" value="ECO:0007669"/>
    <property type="project" value="TreeGrafter"/>
</dbReference>
<evidence type="ECO:0000256" key="3">
    <source>
        <dbReference type="ARBA" id="ARBA00022840"/>
    </source>
</evidence>
<dbReference type="PANTHER" id="PTHR11361:SF21">
    <property type="entry name" value="MUTS PROTEIN HOMOLOG 4"/>
    <property type="match status" value="1"/>
</dbReference>
<keyword evidence="2" id="KW-0547">Nucleotide-binding</keyword>
<reference evidence="6" key="1">
    <citation type="submission" date="2023-06" db="EMBL/GenBank/DDBJ databases">
        <title>Genomic analysis of the entomopathogenic nematode Steinernema hermaphroditum.</title>
        <authorList>
            <person name="Schwarz E.M."/>
            <person name="Heppert J.K."/>
            <person name="Baniya A."/>
            <person name="Schwartz H.T."/>
            <person name="Tan C.-H."/>
            <person name="Antoshechkin I."/>
            <person name="Sternberg P.W."/>
            <person name="Goodrich-Blair H."/>
            <person name="Dillman A.R."/>
        </authorList>
    </citation>
    <scope>NUCLEOTIDE SEQUENCE</scope>
    <source>
        <strain evidence="6">PS9179</strain>
        <tissue evidence="6">Whole animal</tissue>
    </source>
</reference>
<comment type="caution">
    <text evidence="6">The sequence shown here is derived from an EMBL/GenBank/DDBJ whole genome shotgun (WGS) entry which is preliminary data.</text>
</comment>
<dbReference type="EMBL" id="JAUCMV010000004">
    <property type="protein sequence ID" value="KAK0404331.1"/>
    <property type="molecule type" value="Genomic_DNA"/>
</dbReference>
<keyword evidence="3" id="KW-0067">ATP-binding</keyword>
<keyword evidence="4" id="KW-0238">DNA-binding</keyword>
<dbReference type="InterPro" id="IPR045076">
    <property type="entry name" value="MutS"/>
</dbReference>
<dbReference type="GO" id="GO:0140664">
    <property type="term" value="F:ATP-dependent DNA damage sensor activity"/>
    <property type="evidence" value="ECO:0007669"/>
    <property type="project" value="InterPro"/>
</dbReference>
<comment type="similarity">
    <text evidence="1">Belongs to the DNA mismatch repair MutS family.</text>
</comment>
<sequence>MVIKQGRHPVLEQKCDATSNDTYLSEENRFVMMTGPNMYAGKGTFLKQVCLIQILTQMGPWSFICAPNDRSGRPLALSEAV</sequence>
<gene>
    <name evidence="6" type="ORF">QR680_017399</name>
</gene>
<dbReference type="GO" id="GO:0007131">
    <property type="term" value="P:reciprocal meiotic recombination"/>
    <property type="evidence" value="ECO:0007669"/>
    <property type="project" value="TreeGrafter"/>
</dbReference>
<dbReference type="PANTHER" id="PTHR11361">
    <property type="entry name" value="DNA MISMATCH REPAIR PROTEIN MUTS FAMILY MEMBER"/>
    <property type="match status" value="1"/>
</dbReference>
<dbReference type="GO" id="GO:0030983">
    <property type="term" value="F:mismatched DNA binding"/>
    <property type="evidence" value="ECO:0007669"/>
    <property type="project" value="InterPro"/>
</dbReference>
<evidence type="ECO:0000256" key="2">
    <source>
        <dbReference type="ARBA" id="ARBA00022741"/>
    </source>
</evidence>
<dbReference type="GO" id="GO:0006298">
    <property type="term" value="P:mismatch repair"/>
    <property type="evidence" value="ECO:0007669"/>
    <property type="project" value="InterPro"/>
</dbReference>
<dbReference type="Gene3D" id="3.40.50.300">
    <property type="entry name" value="P-loop containing nucleotide triphosphate hydrolases"/>
    <property type="match status" value="1"/>
</dbReference>
<evidence type="ECO:0000313" key="7">
    <source>
        <dbReference type="Proteomes" id="UP001175271"/>
    </source>
</evidence>
<name>A0AA39HEF7_9BILA</name>
<evidence type="ECO:0000259" key="5">
    <source>
        <dbReference type="Pfam" id="PF00488"/>
    </source>
</evidence>
<organism evidence="6 7">
    <name type="scientific">Steinernema hermaphroditum</name>
    <dbReference type="NCBI Taxonomy" id="289476"/>
    <lineage>
        <taxon>Eukaryota</taxon>
        <taxon>Metazoa</taxon>
        <taxon>Ecdysozoa</taxon>
        <taxon>Nematoda</taxon>
        <taxon>Chromadorea</taxon>
        <taxon>Rhabditida</taxon>
        <taxon>Tylenchina</taxon>
        <taxon>Panagrolaimomorpha</taxon>
        <taxon>Strongyloidoidea</taxon>
        <taxon>Steinernematidae</taxon>
        <taxon>Steinernema</taxon>
    </lineage>
</organism>